<reference evidence="1" key="1">
    <citation type="submission" date="2022-10" db="EMBL/GenBank/DDBJ databases">
        <title>Culturing micro-colonial fungi from biological soil crusts in the Mojave desert and describing Neophaeococcomyces mojavensis, and introducing the new genera and species Taxawa tesnikishii.</title>
        <authorList>
            <person name="Kurbessoian T."/>
            <person name="Stajich J.E."/>
        </authorList>
    </citation>
    <scope>NUCLEOTIDE SEQUENCE</scope>
    <source>
        <strain evidence="1">JES_115</strain>
    </source>
</reference>
<organism evidence="1 2">
    <name type="scientific">Coniosporium tulheliwenetii</name>
    <dbReference type="NCBI Taxonomy" id="3383036"/>
    <lineage>
        <taxon>Eukaryota</taxon>
        <taxon>Fungi</taxon>
        <taxon>Dikarya</taxon>
        <taxon>Ascomycota</taxon>
        <taxon>Pezizomycotina</taxon>
        <taxon>Dothideomycetes</taxon>
        <taxon>Dothideomycetes incertae sedis</taxon>
        <taxon>Coniosporium</taxon>
    </lineage>
</organism>
<evidence type="ECO:0000313" key="2">
    <source>
        <dbReference type="Proteomes" id="UP001172680"/>
    </source>
</evidence>
<sequence length="1864" mass="207110">MATQRAPNGDAVGDASDGTKNWYYKLLSRRVDLVGDYAGNELFLIEGDSLLLNAFSDDKLDFTDGFQLLHAVYNVENFLQNLLRRKCNFHVAFFDEHEECCIPPFTPSEDKDKYLLARAAIIRHLQKNIGMTQSRLSIKTFSSVDCSAFAKYLEQTGLYFIMCHDGAVPVSKAANQVEDVSEDSDEDLADSDDDDSEDEDSEDDATSQEDSDDEATEDVPGKNVLRHMIFWCIRRGYNVALVNGLEWRDTKVITVVLEGHSTRHAGYGVGTAHADSTPNDEDTASNGVSSSIQKLVLKVIGISSESWGKFTQRECLAVITVAKMLSEGECEAHTASKFLLHIALLHHYVLTERRLAATKTSDSEEFLQEYASRCLSLMKSWEKSEMAAHRSMVCDVADLLDGRLFNACMGLKDMTVTDDKIEGLLEALINATVTLCGVAVPNPLQRDQKKRQQSQSTADSQHNQKLGKNQSVSVLPFNNPVFDTHLVSVQLSTDDTPSKVSGSALRVFRELSHWHNAKRPLDRKIVQDPRQAFYAARRNQRFMAEMMAYAASLTNAVGNALEPETVVTGSGSGAKASTSDSKRQELQNSAKQTKADSKPNKKGTVKPPTVKERIAAERAVKDDANADKHLNAWYAVCKTMAKEQDPGARYFKTKEYLNSLTGPKRAAVEAEVQLFMLDALLSSWIRHSKDKKKQEGFGVAALLWSTITDIAKVKAGLTKTVATHVQSVVKRLGLPAVSLNASASADRQLPFAFSLDSHPSLDISLPMTPKNFQLLHCGPFFDRNIDSAPDSRVPFEPDGWQRKVLDEIDAKRSLFVVAPTSAGKTFISFYAMKQILESGDDDVLVYVAPTKALVNQIAAEVQARFSKSFKYGGKSVWGIHTRDYRINNPTGCQVLVTVPHILQIMLLAPSNANSWSRRVKRIIFDEIHCIGQAEDGIVWEQLLLLAPCPIIALSATVGNPEEFNSWVASTQRSINIDLTMIQHHQRYSDLRKFIYNPPKNFTFNGLAERPTLAPLGLDGAAEFAFMHPVASLVNRSRGMPDDLSLEARDCFILWQSMVKHQSSRYPVADSLSPHKALPDVVRKANIIEWEVALKKILREWMTDQGSPFDAVLKDLSKPLYEQRSAGEAADAQPIDVNELCETTLPLLATLHAQDALPAILFNYDRSLCEKICKSLMSQLESAEQKWKESSPKWKAKITAWEQWKREQEKKPKKAPPKTSKKKGGKGDDEDGDERASKLDMQKDAATDASPFASFNPDAPVDGFHFADLKKLLPSELEQYCYQLEKRGLPSWLGEGLARGIGIHHAGMNRKYRQVVEILFRKGFLRVVIATGTLALGINMPCKTVVFSGDSVFLTALNYRQAAGRAGRRGFDMLGNVVFQGVPYAKAFRLLSSRLPDLNGHFPITTTLVLRLFALLHESKSSQYAVRAITSLLSQPRLYLGGDESKMTVLHHLRFSIEYLRRQQLLDNLGRPLNFAGCVSHLYFTENSSFAFHALLKEGYFHRLCAGIRRKPKMTLKTLMLVMSHLFGRQPCLQADQEFIEEVVKRSPSIVFLPPLPPKAAAVLRQHNNQTLQIFSTYVRTFVDQHIDYDDCHLPLTGMKFGGDAPSSSTPPGALPSAAIRSSFVALSGHGDEFESISDLCHTTRSGVFLEEAVIPYISLYPEESDTPLNAYLYDFFRHGDVTALEKANRVRRGEVWFLLNDFSLVLATIITSLVNFMKLTPESDTDLMDIMGSGDVFEESKDDKVAELENEPLASGKEAAGAKQQQAPAKKKAATVDDSWDGEAVTAAVGALRVSKAKVADSWEDHADAVEAKIAKHKAKRSAEQKEADAAARDGDPGKGLMNVLRAFQMLKQEFDGKFKAMWA</sequence>
<protein>
    <submittedName>
        <fullName evidence="1">Uncharacterized protein</fullName>
    </submittedName>
</protein>
<keyword evidence="2" id="KW-1185">Reference proteome</keyword>
<evidence type="ECO:0000313" key="1">
    <source>
        <dbReference type="EMBL" id="KAJ9639912.1"/>
    </source>
</evidence>
<gene>
    <name evidence="1" type="ORF">H2199_006145</name>
</gene>
<name>A0ACC2YX89_9PEZI</name>
<accession>A0ACC2YX89</accession>
<proteinExistence type="predicted"/>
<dbReference type="Proteomes" id="UP001172680">
    <property type="component" value="Unassembled WGS sequence"/>
</dbReference>
<comment type="caution">
    <text evidence="1">The sequence shown here is derived from an EMBL/GenBank/DDBJ whole genome shotgun (WGS) entry which is preliminary data.</text>
</comment>
<dbReference type="EMBL" id="JAPDRP010000018">
    <property type="protein sequence ID" value="KAJ9639912.1"/>
    <property type="molecule type" value="Genomic_DNA"/>
</dbReference>